<dbReference type="AlphaFoldDB" id="A0AAG5DCD2"/>
<accession>A0AAG5DCD2</accession>
<evidence type="ECO:0000313" key="1">
    <source>
        <dbReference type="EnsemblMetazoa" id="ENSAATROPP008510"/>
    </source>
</evidence>
<organism evidence="1 2">
    <name type="scientific">Anopheles atroparvus</name>
    <name type="common">European mosquito</name>
    <dbReference type="NCBI Taxonomy" id="41427"/>
    <lineage>
        <taxon>Eukaryota</taxon>
        <taxon>Metazoa</taxon>
        <taxon>Ecdysozoa</taxon>
        <taxon>Arthropoda</taxon>
        <taxon>Hexapoda</taxon>
        <taxon>Insecta</taxon>
        <taxon>Pterygota</taxon>
        <taxon>Neoptera</taxon>
        <taxon>Endopterygota</taxon>
        <taxon>Diptera</taxon>
        <taxon>Nematocera</taxon>
        <taxon>Culicoidea</taxon>
        <taxon>Culicidae</taxon>
        <taxon>Anophelinae</taxon>
        <taxon>Anopheles</taxon>
    </lineage>
</organism>
<reference evidence="1" key="1">
    <citation type="submission" date="2024-04" db="UniProtKB">
        <authorList>
            <consortium name="EnsemblMetazoa"/>
        </authorList>
    </citation>
    <scope>IDENTIFICATION</scope>
    <source>
        <strain evidence="1">EBRO</strain>
    </source>
</reference>
<dbReference type="EnsemblMetazoa" id="ENSAATROPT009412">
    <property type="protein sequence ID" value="ENSAATROPP008510"/>
    <property type="gene ID" value="ENSAATROPG007672"/>
</dbReference>
<name>A0AAG5DCD2_ANOAO</name>
<dbReference type="Proteomes" id="UP000075880">
    <property type="component" value="Unassembled WGS sequence"/>
</dbReference>
<evidence type="ECO:0000313" key="2">
    <source>
        <dbReference type="Proteomes" id="UP000075880"/>
    </source>
</evidence>
<protein>
    <submittedName>
        <fullName evidence="1">Uncharacterized protein</fullName>
    </submittedName>
</protein>
<proteinExistence type="predicted"/>
<keyword evidence="2" id="KW-1185">Reference proteome</keyword>
<sequence length="48" mass="4886">MISSVGSCMETSSKLASVRNSILSDPGKSPNGSCAFSVFEGAVVGSFR</sequence>